<accession>A0A6P2CL79</accession>
<evidence type="ECO:0000259" key="2">
    <source>
        <dbReference type="Pfam" id="PF02481"/>
    </source>
</evidence>
<gene>
    <name evidence="3" type="primary">dprA</name>
    <name evidence="3" type="ORF">ESZ47_01315</name>
</gene>
<keyword evidence="4" id="KW-1185">Reference proteome</keyword>
<dbReference type="EMBL" id="SDGY01000001">
    <property type="protein sequence ID" value="TYC46808.1"/>
    <property type="molecule type" value="Genomic_DNA"/>
</dbReference>
<reference evidence="3 4" key="1">
    <citation type="submission" date="2019-01" db="EMBL/GenBank/DDBJ databases">
        <title>Leuconostoc litchii sp. nov., a novel lactic acid bacterium isolated from lychee.</title>
        <authorList>
            <person name="Wang L.-T."/>
        </authorList>
    </citation>
    <scope>NUCLEOTIDE SEQUENCE [LARGE SCALE GENOMIC DNA]</scope>
    <source>
        <strain evidence="3 4">MB7</strain>
    </source>
</reference>
<evidence type="ECO:0000313" key="4">
    <source>
        <dbReference type="Proteomes" id="UP000442244"/>
    </source>
</evidence>
<evidence type="ECO:0000313" key="3">
    <source>
        <dbReference type="EMBL" id="TYC46808.1"/>
    </source>
</evidence>
<dbReference type="OrthoDB" id="9785707at2"/>
<dbReference type="PANTHER" id="PTHR43022">
    <property type="entry name" value="PROTEIN SMF"/>
    <property type="match status" value="1"/>
</dbReference>
<proteinExistence type="inferred from homology"/>
<dbReference type="Gene3D" id="3.40.50.450">
    <property type="match status" value="1"/>
</dbReference>
<dbReference type="GO" id="GO:0009294">
    <property type="term" value="P:DNA-mediated transformation"/>
    <property type="evidence" value="ECO:0007669"/>
    <property type="project" value="InterPro"/>
</dbReference>
<evidence type="ECO:0000256" key="1">
    <source>
        <dbReference type="ARBA" id="ARBA00006525"/>
    </source>
</evidence>
<comment type="similarity">
    <text evidence="1">Belongs to the DprA/Smf family.</text>
</comment>
<protein>
    <submittedName>
        <fullName evidence="3">DNA-protecting protein DprA</fullName>
    </submittedName>
</protein>
<name>A0A6P2CL79_9LACO</name>
<dbReference type="NCBIfam" id="TIGR00732">
    <property type="entry name" value="dprA"/>
    <property type="match status" value="1"/>
</dbReference>
<sequence length="288" mass="31546">MKLKQFALAIHLTSGIGFSGERKIIHSVISQKVSLHYPWPIETVVEVVGALPQHEQRIRATYLTACQKAEEMRANYLTYFDDAYPMQLREIFDPPLILFYDSNLEALSLPSLSVVGTRTATSYGLDCLRLLLPDVLREGTAIVSGLAKGIDVMAHQITFANQGVPIAVIGTGLNVAYPAKNKTLQRQIAQRGLVLSEYPNDVQPHRSHFPARNRIIAGLSSATLVVEAQRKSGSLITANYALQSNREVLAVPGSIFSGNSQGTNELLQLGAKLISSSKEIMACIQIYK</sequence>
<dbReference type="InterPro" id="IPR057666">
    <property type="entry name" value="DrpA_SLOG"/>
</dbReference>
<dbReference type="PANTHER" id="PTHR43022:SF1">
    <property type="entry name" value="PROTEIN SMF"/>
    <property type="match status" value="1"/>
</dbReference>
<dbReference type="SUPFAM" id="SSF102405">
    <property type="entry name" value="MCP/YpsA-like"/>
    <property type="match status" value="1"/>
</dbReference>
<dbReference type="Proteomes" id="UP000442244">
    <property type="component" value="Unassembled WGS sequence"/>
</dbReference>
<dbReference type="Pfam" id="PF02481">
    <property type="entry name" value="DNA_processg_A"/>
    <property type="match status" value="1"/>
</dbReference>
<organism evidence="3 4">
    <name type="scientific">Leuconostoc litchii</name>
    <dbReference type="NCBI Taxonomy" id="1981069"/>
    <lineage>
        <taxon>Bacteria</taxon>
        <taxon>Bacillati</taxon>
        <taxon>Bacillota</taxon>
        <taxon>Bacilli</taxon>
        <taxon>Lactobacillales</taxon>
        <taxon>Lactobacillaceae</taxon>
        <taxon>Leuconostoc</taxon>
    </lineage>
</organism>
<dbReference type="InterPro" id="IPR003488">
    <property type="entry name" value="DprA"/>
</dbReference>
<dbReference type="AlphaFoldDB" id="A0A6P2CL79"/>
<feature type="domain" description="Smf/DprA SLOG" evidence="2">
    <location>
        <begin position="76"/>
        <end position="283"/>
    </location>
</feature>
<dbReference type="RefSeq" id="WP_148604064.1">
    <property type="nucleotide sequence ID" value="NZ_BSUV01000001.1"/>
</dbReference>
<comment type="caution">
    <text evidence="3">The sequence shown here is derived from an EMBL/GenBank/DDBJ whole genome shotgun (WGS) entry which is preliminary data.</text>
</comment>